<keyword evidence="3" id="KW-1185">Reference proteome</keyword>
<dbReference type="Gramene" id="scaffold_300386.1">
    <property type="protein sequence ID" value="scaffold_300386.1"/>
    <property type="gene ID" value="scaffold_300386.1"/>
</dbReference>
<organism evidence="3">
    <name type="scientific">Arabidopsis lyrata subsp. lyrata</name>
    <name type="common">Lyre-leaved rock-cress</name>
    <dbReference type="NCBI Taxonomy" id="81972"/>
    <lineage>
        <taxon>Eukaryota</taxon>
        <taxon>Viridiplantae</taxon>
        <taxon>Streptophyta</taxon>
        <taxon>Embryophyta</taxon>
        <taxon>Tracheophyta</taxon>
        <taxon>Spermatophyta</taxon>
        <taxon>Magnoliopsida</taxon>
        <taxon>eudicotyledons</taxon>
        <taxon>Gunneridae</taxon>
        <taxon>Pentapetalae</taxon>
        <taxon>rosids</taxon>
        <taxon>malvids</taxon>
        <taxon>Brassicales</taxon>
        <taxon>Brassicaceae</taxon>
        <taxon>Camelineae</taxon>
        <taxon>Arabidopsis</taxon>
    </lineage>
</organism>
<evidence type="ECO:0000313" key="3">
    <source>
        <dbReference type="Proteomes" id="UP000008694"/>
    </source>
</evidence>
<keyword evidence="1" id="KW-0732">Signal</keyword>
<protein>
    <submittedName>
        <fullName evidence="2">Uncharacterized protein</fullName>
    </submittedName>
</protein>
<accession>D7L1Z9</accession>
<name>D7L1Z9_ARALL</name>
<feature type="chain" id="PRO_5003101906" evidence="1">
    <location>
        <begin position="25"/>
        <end position="69"/>
    </location>
</feature>
<sequence>MQKPCLLSCVLLFFVFFISQISFSCPQDQIQSLVEFKNLLTQNINNQSTAIITLEGLETWRPNSGCCKW</sequence>
<dbReference type="AlphaFoldDB" id="D7L1Z9"/>
<dbReference type="eggNOG" id="KOG0619">
    <property type="taxonomic scope" value="Eukaryota"/>
</dbReference>
<dbReference type="HOGENOM" id="CLU_2779284_0_0_1"/>
<dbReference type="STRING" id="81972.D7L1Z9"/>
<reference evidence="3" key="1">
    <citation type="journal article" date="2011" name="Nat. Genet.">
        <title>The Arabidopsis lyrata genome sequence and the basis of rapid genome size change.</title>
        <authorList>
            <person name="Hu T.T."/>
            <person name="Pattyn P."/>
            <person name="Bakker E.G."/>
            <person name="Cao J."/>
            <person name="Cheng J.-F."/>
            <person name="Clark R.M."/>
            <person name="Fahlgren N."/>
            <person name="Fawcett J.A."/>
            <person name="Grimwood J."/>
            <person name="Gundlach H."/>
            <person name="Haberer G."/>
            <person name="Hollister J.D."/>
            <person name="Ossowski S."/>
            <person name="Ottilar R.P."/>
            <person name="Salamov A.A."/>
            <person name="Schneeberger K."/>
            <person name="Spannagl M."/>
            <person name="Wang X."/>
            <person name="Yang L."/>
            <person name="Nasrallah M.E."/>
            <person name="Bergelson J."/>
            <person name="Carrington J.C."/>
            <person name="Gaut B.S."/>
            <person name="Schmutz J."/>
            <person name="Mayer K.F.X."/>
            <person name="Van de Peer Y."/>
            <person name="Grigoriev I.V."/>
            <person name="Nordborg M."/>
            <person name="Weigel D."/>
            <person name="Guo Y.-L."/>
        </authorList>
    </citation>
    <scope>NUCLEOTIDE SEQUENCE [LARGE SCALE GENOMIC DNA]</scope>
    <source>
        <strain evidence="3">cv. MN47</strain>
    </source>
</reference>
<dbReference type="PROSITE" id="PS51257">
    <property type="entry name" value="PROKAR_LIPOPROTEIN"/>
    <property type="match status" value="1"/>
</dbReference>
<proteinExistence type="predicted"/>
<feature type="signal peptide" evidence="1">
    <location>
        <begin position="1"/>
        <end position="24"/>
    </location>
</feature>
<dbReference type="EMBL" id="GL348715">
    <property type="protein sequence ID" value="EFH60679.1"/>
    <property type="molecule type" value="Genomic_DNA"/>
</dbReference>
<dbReference type="Proteomes" id="UP000008694">
    <property type="component" value="Unassembled WGS sequence"/>
</dbReference>
<evidence type="ECO:0000256" key="1">
    <source>
        <dbReference type="SAM" id="SignalP"/>
    </source>
</evidence>
<evidence type="ECO:0000313" key="2">
    <source>
        <dbReference type="EMBL" id="EFH60679.1"/>
    </source>
</evidence>
<gene>
    <name evidence="2" type="ORF">ARALYDRAFT_896416</name>
</gene>